<sequence>MNQPAPADLGICVSRYECRLRTRREPVVYNDQKSFAIIEEVRERDEWGNPGRLVRRKLLSVEGSFGPTWAAHHRSKHSGWRLELGPRCGPLNWADAGDLALA</sequence>
<accession>A0ABY9PAR9</accession>
<dbReference type="RefSeq" id="WP_309152644.1">
    <property type="nucleotide sequence ID" value="NZ_CP133568.1"/>
</dbReference>
<keyword evidence="2" id="KW-1185">Reference proteome</keyword>
<reference evidence="1 2" key="1">
    <citation type="submission" date="2023-08" db="EMBL/GenBank/DDBJ databases">
        <title>The whole genome sequence of Lysobacter yananisis.</title>
        <authorList>
            <person name="Sun H."/>
        </authorList>
    </citation>
    <scope>NUCLEOTIDE SEQUENCE [LARGE SCALE GENOMIC DNA]</scope>
    <source>
        <strain evidence="1 2">SNNU513</strain>
    </source>
</reference>
<evidence type="ECO:0000313" key="2">
    <source>
        <dbReference type="Proteomes" id="UP001229313"/>
    </source>
</evidence>
<name>A0ABY9PAR9_9GAMM</name>
<dbReference type="Proteomes" id="UP001229313">
    <property type="component" value="Chromosome"/>
</dbReference>
<protein>
    <submittedName>
        <fullName evidence="1">Uncharacterized protein</fullName>
    </submittedName>
</protein>
<evidence type="ECO:0000313" key="1">
    <source>
        <dbReference type="EMBL" id="WMT04157.1"/>
    </source>
</evidence>
<proteinExistence type="predicted"/>
<dbReference type="EMBL" id="CP133568">
    <property type="protein sequence ID" value="WMT04157.1"/>
    <property type="molecule type" value="Genomic_DNA"/>
</dbReference>
<organism evidence="1 2">
    <name type="scientific">Lysobacter yananisis</name>
    <dbReference type="NCBI Taxonomy" id="1003114"/>
    <lineage>
        <taxon>Bacteria</taxon>
        <taxon>Pseudomonadati</taxon>
        <taxon>Pseudomonadota</taxon>
        <taxon>Gammaproteobacteria</taxon>
        <taxon>Lysobacterales</taxon>
        <taxon>Lysobacteraceae</taxon>
        <taxon>Lysobacter</taxon>
    </lineage>
</organism>
<gene>
    <name evidence="1" type="ORF">RDV84_04725</name>
</gene>